<feature type="non-terminal residue" evidence="1">
    <location>
        <position position="124"/>
    </location>
</feature>
<protein>
    <submittedName>
        <fullName evidence="1">1810_t:CDS:1</fullName>
    </submittedName>
</protein>
<evidence type="ECO:0000313" key="1">
    <source>
        <dbReference type="EMBL" id="CAG8686794.1"/>
    </source>
</evidence>
<dbReference type="EMBL" id="CAJVPU010022893">
    <property type="protein sequence ID" value="CAG8686794.1"/>
    <property type="molecule type" value="Genomic_DNA"/>
</dbReference>
<reference evidence="1" key="1">
    <citation type="submission" date="2021-06" db="EMBL/GenBank/DDBJ databases">
        <authorList>
            <person name="Kallberg Y."/>
            <person name="Tangrot J."/>
            <person name="Rosling A."/>
        </authorList>
    </citation>
    <scope>NUCLEOTIDE SEQUENCE</scope>
    <source>
        <strain evidence="1">IL203A</strain>
    </source>
</reference>
<sequence length="124" mass="14042">LEPDRTLATRHLSGCKINKERLSVTLCVNANSSHKLDPLVIGKYQRPHCFKNIRIQNMPMKNASASTLANTSANTYQENSAHDNLVDTLQALRLSYPMRVKEFLNISEDVVYEAPEDDQIIDEL</sequence>
<gene>
    <name evidence="1" type="ORF">DHETER_LOCUS11008</name>
</gene>
<comment type="caution">
    <text evidence="1">The sequence shown here is derived from an EMBL/GenBank/DDBJ whole genome shotgun (WGS) entry which is preliminary data.</text>
</comment>
<keyword evidence="2" id="KW-1185">Reference proteome</keyword>
<organism evidence="1 2">
    <name type="scientific">Dentiscutata heterogama</name>
    <dbReference type="NCBI Taxonomy" id="1316150"/>
    <lineage>
        <taxon>Eukaryota</taxon>
        <taxon>Fungi</taxon>
        <taxon>Fungi incertae sedis</taxon>
        <taxon>Mucoromycota</taxon>
        <taxon>Glomeromycotina</taxon>
        <taxon>Glomeromycetes</taxon>
        <taxon>Diversisporales</taxon>
        <taxon>Gigasporaceae</taxon>
        <taxon>Dentiscutata</taxon>
    </lineage>
</organism>
<dbReference type="Proteomes" id="UP000789702">
    <property type="component" value="Unassembled WGS sequence"/>
</dbReference>
<name>A0ACA9P0Q2_9GLOM</name>
<evidence type="ECO:0000313" key="2">
    <source>
        <dbReference type="Proteomes" id="UP000789702"/>
    </source>
</evidence>
<feature type="non-terminal residue" evidence="1">
    <location>
        <position position="1"/>
    </location>
</feature>
<accession>A0ACA9P0Q2</accession>
<proteinExistence type="predicted"/>